<feature type="transmembrane region" description="Helical" evidence="8">
    <location>
        <begin position="381"/>
        <end position="407"/>
    </location>
</feature>
<dbReference type="EMBL" id="CP101118">
    <property type="protein sequence ID" value="WZF88029.1"/>
    <property type="molecule type" value="Genomic_DNA"/>
</dbReference>
<evidence type="ECO:0000256" key="5">
    <source>
        <dbReference type="ARBA" id="ARBA00022989"/>
    </source>
</evidence>
<evidence type="ECO:0000256" key="1">
    <source>
        <dbReference type="ARBA" id="ARBA00004429"/>
    </source>
</evidence>
<dbReference type="InterPro" id="IPR010656">
    <property type="entry name" value="DctM"/>
</dbReference>
<keyword evidence="11" id="KW-1185">Reference proteome</keyword>
<keyword evidence="5 8" id="KW-1133">Transmembrane helix</keyword>
<name>A0ABZ2W0A6_9GAMM</name>
<accession>A0ABZ2W0A6</accession>
<proteinExistence type="predicted"/>
<feature type="domain" description="TRAP C4-dicarboxylate transport system permease DctM subunit" evidence="9">
    <location>
        <begin position="12"/>
        <end position="440"/>
    </location>
</feature>
<feature type="transmembrane region" description="Helical" evidence="8">
    <location>
        <begin position="261"/>
        <end position="281"/>
    </location>
</feature>
<feature type="transmembrane region" description="Helical" evidence="8">
    <location>
        <begin position="419"/>
        <end position="441"/>
    </location>
</feature>
<keyword evidence="2" id="KW-1003">Cell membrane</keyword>
<dbReference type="PANTHER" id="PTHR33362:SF7">
    <property type="entry name" value="SLL1103 PROTEIN"/>
    <property type="match status" value="1"/>
</dbReference>
<keyword evidence="6 8" id="KW-0472">Membrane</keyword>
<evidence type="ECO:0000256" key="4">
    <source>
        <dbReference type="ARBA" id="ARBA00022692"/>
    </source>
</evidence>
<evidence type="ECO:0000256" key="8">
    <source>
        <dbReference type="SAM" id="Phobius"/>
    </source>
</evidence>
<feature type="transmembrane region" description="Helical" evidence="8">
    <location>
        <begin position="301"/>
        <end position="322"/>
    </location>
</feature>
<feature type="transmembrane region" description="Helical" evidence="8">
    <location>
        <begin position="12"/>
        <end position="44"/>
    </location>
</feature>
<feature type="transmembrane region" description="Helical" evidence="8">
    <location>
        <begin position="154"/>
        <end position="179"/>
    </location>
</feature>
<keyword evidence="3 7" id="KW-0997">Cell inner membrane</keyword>
<keyword evidence="7" id="KW-0813">Transport</keyword>
<evidence type="ECO:0000256" key="6">
    <source>
        <dbReference type="ARBA" id="ARBA00023136"/>
    </source>
</evidence>
<feature type="transmembrane region" description="Helical" evidence="8">
    <location>
        <begin position="109"/>
        <end position="142"/>
    </location>
</feature>
<evidence type="ECO:0000256" key="3">
    <source>
        <dbReference type="ARBA" id="ARBA00022519"/>
    </source>
</evidence>
<feature type="transmembrane region" description="Helical" evidence="8">
    <location>
        <begin position="64"/>
        <end position="88"/>
    </location>
</feature>
<feature type="transmembrane region" description="Helical" evidence="8">
    <location>
        <begin position="233"/>
        <end position="254"/>
    </location>
</feature>
<gene>
    <name evidence="10" type="ORF">NLK58_17125</name>
</gene>
<sequence length="454" mass="48118">MISEQVLVSSMFGCFFLFLLMGLPVAWALSAAGFLFAIIGFLLVEYFNSDIWFTWQGTIGSLDARIYGLVANELLVALPMFIFMGIMLDRSGVAEKLMHSLTGLFSTLKGGYAVSVVIVGILLAASTGIVGASVVLLGMLSIGPMLSQSYNKGLAVGTASAVGVLGVIIPPSIMLVLLADRLGTPEASVGRLFMAAVVPGLLLAFGYILYIVTSAYLRPSFAPSQDTVRNFSIRYLIGFLRAALPALALIFGVLGSIVSGIATTTEASAIGAAGALVLAGLNKQLNIMVVSAALHQTSRTIAFIFGIFLGATVFASVLRGVGGDDVIRNLIIDLPFGATGVVICILLLTFVLGFFLDWIEITLIVLPLVAPTVFSLGVDPVWFAVLFALCLQTSFLTPPVGPALFYIKGVCPTAIKTRDIYTGVFPFIIIQLLVLFAVFVLDDLATWLPDIIHN</sequence>
<reference evidence="10 11" key="1">
    <citation type="submission" date="2022-07" db="EMBL/GenBank/DDBJ databases">
        <title>A copper resistant bacterium isolated from sediment samples of deep sea hydrothermal areas.</title>
        <authorList>
            <person name="Zeng X."/>
        </authorList>
    </citation>
    <scope>NUCLEOTIDE SEQUENCE [LARGE SCALE GENOMIC DNA]</scope>
    <source>
        <strain evidence="11">CuT 6</strain>
    </source>
</reference>
<keyword evidence="4 8" id="KW-0812">Transmembrane</keyword>
<comment type="subcellular location">
    <subcellularLocation>
        <location evidence="1 7">Cell inner membrane</location>
        <topology evidence="1 7">Multi-pass membrane protein</topology>
    </subcellularLocation>
</comment>
<evidence type="ECO:0000313" key="10">
    <source>
        <dbReference type="EMBL" id="WZF88029.1"/>
    </source>
</evidence>
<dbReference type="RefSeq" id="WP_053114456.1">
    <property type="nucleotide sequence ID" value="NZ_CP101118.1"/>
</dbReference>
<evidence type="ECO:0000256" key="2">
    <source>
        <dbReference type="ARBA" id="ARBA00022475"/>
    </source>
</evidence>
<evidence type="ECO:0000256" key="7">
    <source>
        <dbReference type="RuleBase" id="RU369079"/>
    </source>
</evidence>
<feature type="transmembrane region" description="Helical" evidence="8">
    <location>
        <begin position="191"/>
        <end position="213"/>
    </location>
</feature>
<comment type="function">
    <text evidence="7">Part of the tripartite ATP-independent periplasmic (TRAP) transport system.</text>
</comment>
<protein>
    <submittedName>
        <fullName evidence="10">TRAP transporter large permease subunit</fullName>
    </submittedName>
</protein>
<dbReference type="PANTHER" id="PTHR33362">
    <property type="entry name" value="SIALIC ACID TRAP TRANSPORTER PERMEASE PROTEIN SIAT-RELATED"/>
    <property type="match status" value="1"/>
</dbReference>
<evidence type="ECO:0000313" key="11">
    <source>
        <dbReference type="Proteomes" id="UP001475781"/>
    </source>
</evidence>
<dbReference type="Proteomes" id="UP001475781">
    <property type="component" value="Chromosome"/>
</dbReference>
<evidence type="ECO:0000259" key="9">
    <source>
        <dbReference type="Pfam" id="PF06808"/>
    </source>
</evidence>
<dbReference type="InterPro" id="IPR004681">
    <property type="entry name" value="TRAP_DctM"/>
</dbReference>
<dbReference type="Pfam" id="PF06808">
    <property type="entry name" value="DctM"/>
    <property type="match status" value="1"/>
</dbReference>
<feature type="transmembrane region" description="Helical" evidence="8">
    <location>
        <begin position="334"/>
        <end position="356"/>
    </location>
</feature>
<organism evidence="10 11">
    <name type="scientific">Marinobacter metalliresistant</name>
    <dbReference type="NCBI Taxonomy" id="2961995"/>
    <lineage>
        <taxon>Bacteria</taxon>
        <taxon>Pseudomonadati</taxon>
        <taxon>Pseudomonadota</taxon>
        <taxon>Gammaproteobacteria</taxon>
        <taxon>Pseudomonadales</taxon>
        <taxon>Marinobacteraceae</taxon>
        <taxon>Marinobacter</taxon>
    </lineage>
</organism>